<dbReference type="PROSITE" id="PS51094">
    <property type="entry name" value="PTS_EIIA_TYPE_2"/>
    <property type="match status" value="1"/>
</dbReference>
<evidence type="ECO:0000313" key="8">
    <source>
        <dbReference type="Proteomes" id="UP001213680"/>
    </source>
</evidence>
<dbReference type="InterPro" id="IPR004715">
    <property type="entry name" value="PTS_IIA_fruc"/>
</dbReference>
<evidence type="ECO:0000256" key="2">
    <source>
        <dbReference type="ARBA" id="ARBA00022553"/>
    </source>
</evidence>
<keyword evidence="1" id="KW-0813">Transport</keyword>
<dbReference type="RefSeq" id="WP_034770860.1">
    <property type="nucleotide sequence ID" value="NZ_CP118099.1"/>
</dbReference>
<dbReference type="EMBL" id="CP118099">
    <property type="protein sequence ID" value="WDH75445.1"/>
    <property type="molecule type" value="Genomic_DNA"/>
</dbReference>
<gene>
    <name evidence="7" type="ORF">PTI97_11515</name>
</gene>
<name>A0ABY7WX45_9BACL</name>
<proteinExistence type="predicted"/>
<dbReference type="PANTHER" id="PTHR47738:SF2">
    <property type="entry name" value="PTS SYSTEM FRUCTOSE-LIKE EIIA COMPONENT"/>
    <property type="match status" value="1"/>
</dbReference>
<evidence type="ECO:0000259" key="6">
    <source>
        <dbReference type="PROSITE" id="PS51094"/>
    </source>
</evidence>
<dbReference type="Gene3D" id="3.40.930.10">
    <property type="entry name" value="Mannitol-specific EII, Chain A"/>
    <property type="match status" value="1"/>
</dbReference>
<evidence type="ECO:0000256" key="1">
    <source>
        <dbReference type="ARBA" id="ARBA00022448"/>
    </source>
</evidence>
<reference evidence="7 8" key="1">
    <citation type="submission" date="2023-02" db="EMBL/GenBank/DDBJ databases">
        <title>A bacterium isolated from plastisphere.</title>
        <authorList>
            <person name="Sun Y."/>
        </authorList>
    </citation>
    <scope>NUCLEOTIDE SEQUENCE [LARGE SCALE GENOMIC DNA]</scope>
    <source>
        <strain evidence="8">a-1</strain>
    </source>
</reference>
<keyword evidence="4 7" id="KW-0808">Transferase</keyword>
<evidence type="ECO:0000313" key="7">
    <source>
        <dbReference type="EMBL" id="WDH75445.1"/>
    </source>
</evidence>
<accession>A0ABY7WX45</accession>
<dbReference type="NCBIfam" id="TIGR00848">
    <property type="entry name" value="fruA"/>
    <property type="match status" value="1"/>
</dbReference>
<evidence type="ECO:0000256" key="3">
    <source>
        <dbReference type="ARBA" id="ARBA00022597"/>
    </source>
</evidence>
<dbReference type="CDD" id="cd00211">
    <property type="entry name" value="PTS_IIA_fru"/>
    <property type="match status" value="1"/>
</dbReference>
<keyword evidence="5" id="KW-0598">Phosphotransferase system</keyword>
<keyword evidence="2" id="KW-0597">Phosphoprotein</keyword>
<dbReference type="GO" id="GO:0016740">
    <property type="term" value="F:transferase activity"/>
    <property type="evidence" value="ECO:0007669"/>
    <property type="project" value="UniProtKB-KW"/>
</dbReference>
<keyword evidence="3" id="KW-0762">Sugar transport</keyword>
<organism evidence="7 8">
    <name type="scientific">Exiguobacterium marinum</name>
    <dbReference type="NCBI Taxonomy" id="273528"/>
    <lineage>
        <taxon>Bacteria</taxon>
        <taxon>Bacillati</taxon>
        <taxon>Bacillota</taxon>
        <taxon>Bacilli</taxon>
        <taxon>Bacillales</taxon>
        <taxon>Bacillales Family XII. Incertae Sedis</taxon>
        <taxon>Exiguobacterium</taxon>
    </lineage>
</organism>
<dbReference type="PANTHER" id="PTHR47738">
    <property type="entry name" value="PTS SYSTEM FRUCTOSE-LIKE EIIA COMPONENT-RELATED"/>
    <property type="match status" value="1"/>
</dbReference>
<feature type="domain" description="PTS EIIA type-2" evidence="6">
    <location>
        <begin position="5"/>
        <end position="150"/>
    </location>
</feature>
<dbReference type="Proteomes" id="UP001213680">
    <property type="component" value="Chromosome"/>
</dbReference>
<evidence type="ECO:0000256" key="5">
    <source>
        <dbReference type="ARBA" id="ARBA00022683"/>
    </source>
</evidence>
<dbReference type="InterPro" id="IPR051541">
    <property type="entry name" value="PTS_SugarTrans_NitroReg"/>
</dbReference>
<dbReference type="EC" id="2.7.1.202" evidence="7"/>
<keyword evidence="8" id="KW-1185">Reference proteome</keyword>
<dbReference type="Pfam" id="PF00359">
    <property type="entry name" value="PTS_EIIA_2"/>
    <property type="match status" value="1"/>
</dbReference>
<dbReference type="SUPFAM" id="SSF55804">
    <property type="entry name" value="Phoshotransferase/anion transport protein"/>
    <property type="match status" value="1"/>
</dbReference>
<evidence type="ECO:0000256" key="4">
    <source>
        <dbReference type="ARBA" id="ARBA00022679"/>
    </source>
</evidence>
<protein>
    <submittedName>
        <fullName evidence="7">Fructose PTS transporter subunit IIA</fullName>
        <ecNumber evidence="7">2.7.1.202</ecNumber>
    </submittedName>
</protein>
<sequence length="152" mass="16939">MKLMNYMEETLIELDLAATSREEAFEVLTRKLDEAGYLNDRVAFVTALEAREALSSTGIGFEVAIPHGKTNAVNRPVIAFAKAPKGIEWDSLDGEPAKLIFMIGVPEASEGDEHLRILALLSRRLIDDEFRNKLKEATTVEEVVMQLETVYA</sequence>
<dbReference type="InterPro" id="IPR016152">
    <property type="entry name" value="PTrfase/Anion_transptr"/>
</dbReference>
<dbReference type="PROSITE" id="PS00372">
    <property type="entry name" value="PTS_EIIA_TYPE_2_HIS"/>
    <property type="match status" value="1"/>
</dbReference>
<dbReference type="InterPro" id="IPR002178">
    <property type="entry name" value="PTS_EIIA_type-2_dom"/>
</dbReference>